<feature type="compositionally biased region" description="Basic and acidic residues" evidence="1">
    <location>
        <begin position="39"/>
        <end position="72"/>
    </location>
</feature>
<protein>
    <submittedName>
        <fullName evidence="2">Uncharacterized protein</fullName>
    </submittedName>
</protein>
<keyword evidence="3" id="KW-1185">Reference proteome</keyword>
<sequence>MAAIVRRVKTYKETDESEQLRSRFTPSPCRSDARSSSSESEHETFKEQDRRRRWERRHEERKRERSIRDSSDKRRKRYIVLDELFFCGYFICR</sequence>
<evidence type="ECO:0000313" key="2">
    <source>
        <dbReference type="EMBL" id="KHN86234.1"/>
    </source>
</evidence>
<name>A0A0B2VXV0_TOXCA</name>
<feature type="region of interest" description="Disordered" evidence="1">
    <location>
        <begin position="16"/>
        <end position="72"/>
    </location>
</feature>
<dbReference type="AlphaFoldDB" id="A0A0B2VXV0"/>
<dbReference type="EMBL" id="JPKZ01000638">
    <property type="protein sequence ID" value="KHN86234.1"/>
    <property type="molecule type" value="Genomic_DNA"/>
</dbReference>
<organism evidence="2 3">
    <name type="scientific">Toxocara canis</name>
    <name type="common">Canine roundworm</name>
    <dbReference type="NCBI Taxonomy" id="6265"/>
    <lineage>
        <taxon>Eukaryota</taxon>
        <taxon>Metazoa</taxon>
        <taxon>Ecdysozoa</taxon>
        <taxon>Nematoda</taxon>
        <taxon>Chromadorea</taxon>
        <taxon>Rhabditida</taxon>
        <taxon>Spirurina</taxon>
        <taxon>Ascaridomorpha</taxon>
        <taxon>Ascaridoidea</taxon>
        <taxon>Toxocaridae</taxon>
        <taxon>Toxocara</taxon>
    </lineage>
</organism>
<reference evidence="2 3" key="1">
    <citation type="submission" date="2014-11" db="EMBL/GenBank/DDBJ databases">
        <title>Genetic blueprint of the zoonotic pathogen Toxocara canis.</title>
        <authorList>
            <person name="Zhu X.-Q."/>
            <person name="Korhonen P.K."/>
            <person name="Cai H."/>
            <person name="Young N.D."/>
            <person name="Nejsum P."/>
            <person name="von Samson-Himmelstjerna G."/>
            <person name="Boag P.R."/>
            <person name="Tan P."/>
            <person name="Li Q."/>
            <person name="Min J."/>
            <person name="Yang Y."/>
            <person name="Wang X."/>
            <person name="Fang X."/>
            <person name="Hall R.S."/>
            <person name="Hofmann A."/>
            <person name="Sternberg P.W."/>
            <person name="Jex A.R."/>
            <person name="Gasser R.B."/>
        </authorList>
    </citation>
    <scope>NUCLEOTIDE SEQUENCE [LARGE SCALE GENOMIC DNA]</scope>
    <source>
        <strain evidence="2">PN_DK_2014</strain>
    </source>
</reference>
<evidence type="ECO:0000313" key="3">
    <source>
        <dbReference type="Proteomes" id="UP000031036"/>
    </source>
</evidence>
<proteinExistence type="predicted"/>
<comment type="caution">
    <text evidence="2">The sequence shown here is derived from an EMBL/GenBank/DDBJ whole genome shotgun (WGS) entry which is preliminary data.</text>
</comment>
<evidence type="ECO:0000256" key="1">
    <source>
        <dbReference type="SAM" id="MobiDB-lite"/>
    </source>
</evidence>
<gene>
    <name evidence="2" type="ORF">Tcan_03390</name>
</gene>
<accession>A0A0B2VXV0</accession>
<dbReference type="Proteomes" id="UP000031036">
    <property type="component" value="Unassembled WGS sequence"/>
</dbReference>